<evidence type="ECO:0000256" key="3">
    <source>
        <dbReference type="ARBA" id="ARBA00013095"/>
    </source>
</evidence>
<keyword evidence="5 12" id="KW-0964">Secreted</keyword>
<dbReference type="PANTHER" id="PTHR48250">
    <property type="entry name" value="CUTINASE 2-RELATED"/>
    <property type="match status" value="1"/>
</dbReference>
<dbReference type="InterPro" id="IPR043580">
    <property type="entry name" value="CUTINASE_1"/>
</dbReference>
<keyword evidence="14" id="KW-1185">Reference proteome</keyword>
<dbReference type="PANTHER" id="PTHR48250:SF3">
    <property type="entry name" value="CUTINASE 1-RELATED"/>
    <property type="match status" value="1"/>
</dbReference>
<dbReference type="Pfam" id="PF01083">
    <property type="entry name" value="Cutinase"/>
    <property type="match status" value="1"/>
</dbReference>
<dbReference type="EMBL" id="MU007011">
    <property type="protein sequence ID" value="KAF2436161.1"/>
    <property type="molecule type" value="Genomic_DNA"/>
</dbReference>
<dbReference type="SMART" id="SM01110">
    <property type="entry name" value="Cutinase"/>
    <property type="match status" value="1"/>
</dbReference>
<evidence type="ECO:0000256" key="6">
    <source>
        <dbReference type="ARBA" id="ARBA00022729"/>
    </source>
</evidence>
<accession>A0A9P4U408</accession>
<keyword evidence="4 12" id="KW-0719">Serine esterase</keyword>
<dbReference type="InterPro" id="IPR000675">
    <property type="entry name" value="Cutinase/axe"/>
</dbReference>
<evidence type="ECO:0000256" key="12">
    <source>
        <dbReference type="RuleBase" id="RU361263"/>
    </source>
</evidence>
<dbReference type="InterPro" id="IPR011150">
    <property type="entry name" value="Cutinase_monf"/>
</dbReference>
<gene>
    <name evidence="13" type="ORF">EJ08DRAFT_667518</name>
</gene>
<evidence type="ECO:0000256" key="1">
    <source>
        <dbReference type="ARBA" id="ARBA00004613"/>
    </source>
</evidence>
<dbReference type="GO" id="GO:0050525">
    <property type="term" value="F:cutinase activity"/>
    <property type="evidence" value="ECO:0007669"/>
    <property type="project" value="UniProtKB-UniRule"/>
</dbReference>
<feature type="active site" description="Proton donor/acceptor" evidence="10">
    <location>
        <position position="186"/>
    </location>
</feature>
<organism evidence="13 14">
    <name type="scientific">Tothia fuscella</name>
    <dbReference type="NCBI Taxonomy" id="1048955"/>
    <lineage>
        <taxon>Eukaryota</taxon>
        <taxon>Fungi</taxon>
        <taxon>Dikarya</taxon>
        <taxon>Ascomycota</taxon>
        <taxon>Pezizomycotina</taxon>
        <taxon>Dothideomycetes</taxon>
        <taxon>Pleosporomycetidae</taxon>
        <taxon>Venturiales</taxon>
        <taxon>Cylindrosympodiaceae</taxon>
        <taxon>Tothia</taxon>
    </lineage>
</organism>
<dbReference type="GO" id="GO:0016052">
    <property type="term" value="P:carbohydrate catabolic process"/>
    <property type="evidence" value="ECO:0007669"/>
    <property type="project" value="TreeGrafter"/>
</dbReference>
<name>A0A9P4U408_9PEZI</name>
<evidence type="ECO:0000256" key="10">
    <source>
        <dbReference type="PIRSR" id="PIRSR611150-1"/>
    </source>
</evidence>
<comment type="catalytic activity">
    <reaction evidence="9 12">
        <text>cutin + H2O = cutin monomers.</text>
        <dbReference type="EC" id="3.1.1.74"/>
    </reaction>
</comment>
<evidence type="ECO:0000256" key="11">
    <source>
        <dbReference type="PIRSR" id="PIRSR611150-2"/>
    </source>
</evidence>
<evidence type="ECO:0000256" key="7">
    <source>
        <dbReference type="ARBA" id="ARBA00022801"/>
    </source>
</evidence>
<keyword evidence="8 11" id="KW-1015">Disulfide bond</keyword>
<dbReference type="Proteomes" id="UP000800235">
    <property type="component" value="Unassembled WGS sequence"/>
</dbReference>
<evidence type="ECO:0000256" key="2">
    <source>
        <dbReference type="ARBA" id="ARBA00007534"/>
    </source>
</evidence>
<feature type="disulfide bond" evidence="11">
    <location>
        <begin position="34"/>
        <end position="113"/>
    </location>
</feature>
<dbReference type="PROSITE" id="PS00155">
    <property type="entry name" value="CUTINASE_1"/>
    <property type="match status" value="1"/>
</dbReference>
<feature type="active site" description="Nucleophile" evidence="10">
    <location>
        <position position="124"/>
    </location>
</feature>
<feature type="chain" id="PRO_5040529465" description="Cutinase" evidence="12">
    <location>
        <begin position="18"/>
        <end position="214"/>
    </location>
</feature>
<evidence type="ECO:0000313" key="13">
    <source>
        <dbReference type="EMBL" id="KAF2436161.1"/>
    </source>
</evidence>
<feature type="active site" evidence="10">
    <location>
        <position position="173"/>
    </location>
</feature>
<dbReference type="AlphaFoldDB" id="A0A9P4U408"/>
<reference evidence="13" key="1">
    <citation type="journal article" date="2020" name="Stud. Mycol.">
        <title>101 Dothideomycetes genomes: a test case for predicting lifestyles and emergence of pathogens.</title>
        <authorList>
            <person name="Haridas S."/>
            <person name="Albert R."/>
            <person name="Binder M."/>
            <person name="Bloem J."/>
            <person name="Labutti K."/>
            <person name="Salamov A."/>
            <person name="Andreopoulos B."/>
            <person name="Baker S."/>
            <person name="Barry K."/>
            <person name="Bills G."/>
            <person name="Bluhm B."/>
            <person name="Cannon C."/>
            <person name="Castanera R."/>
            <person name="Culley D."/>
            <person name="Daum C."/>
            <person name="Ezra D."/>
            <person name="Gonzalez J."/>
            <person name="Henrissat B."/>
            <person name="Kuo A."/>
            <person name="Liang C."/>
            <person name="Lipzen A."/>
            <person name="Lutzoni F."/>
            <person name="Magnuson J."/>
            <person name="Mondo S."/>
            <person name="Nolan M."/>
            <person name="Ohm R."/>
            <person name="Pangilinan J."/>
            <person name="Park H.-J."/>
            <person name="Ramirez L."/>
            <person name="Alfaro M."/>
            <person name="Sun H."/>
            <person name="Tritt A."/>
            <person name="Yoshinaga Y."/>
            <person name="Zwiers L.-H."/>
            <person name="Turgeon B."/>
            <person name="Goodwin S."/>
            <person name="Spatafora J."/>
            <person name="Crous P."/>
            <person name="Grigoriev I."/>
        </authorList>
    </citation>
    <scope>NUCLEOTIDE SEQUENCE</scope>
    <source>
        <strain evidence="13">CBS 130266</strain>
    </source>
</reference>
<feature type="disulfide bond" evidence="11">
    <location>
        <begin position="169"/>
        <end position="176"/>
    </location>
</feature>
<evidence type="ECO:0000256" key="8">
    <source>
        <dbReference type="ARBA" id="ARBA00023157"/>
    </source>
</evidence>
<comment type="similarity">
    <text evidence="2 12">Belongs to the cutinase family.</text>
</comment>
<dbReference type="Gene3D" id="3.40.50.1820">
    <property type="entry name" value="alpha/beta hydrolase"/>
    <property type="match status" value="1"/>
</dbReference>
<evidence type="ECO:0000256" key="5">
    <source>
        <dbReference type="ARBA" id="ARBA00022525"/>
    </source>
</evidence>
<dbReference type="OrthoDB" id="2975078at2759"/>
<protein>
    <recommendedName>
        <fullName evidence="3 12">Cutinase</fullName>
        <ecNumber evidence="3 12">3.1.1.74</ecNumber>
    </recommendedName>
</protein>
<proteinExistence type="inferred from homology"/>
<keyword evidence="7 12" id="KW-0378">Hydrolase</keyword>
<evidence type="ECO:0000313" key="14">
    <source>
        <dbReference type="Proteomes" id="UP000800235"/>
    </source>
</evidence>
<evidence type="ECO:0000256" key="9">
    <source>
        <dbReference type="ARBA" id="ARBA00034045"/>
    </source>
</evidence>
<evidence type="ECO:0000256" key="4">
    <source>
        <dbReference type="ARBA" id="ARBA00022487"/>
    </source>
</evidence>
<dbReference type="EC" id="3.1.1.74" evidence="3 12"/>
<keyword evidence="6 12" id="KW-0732">Signal</keyword>
<dbReference type="InterPro" id="IPR029058">
    <property type="entry name" value="AB_hydrolase_fold"/>
</dbReference>
<comment type="subcellular location">
    <subcellularLocation>
        <location evidence="1 12">Secreted</location>
    </subcellularLocation>
</comment>
<comment type="caution">
    <text evidence="13">The sequence shown here is derived from an EMBL/GenBank/DDBJ whole genome shotgun (WGS) entry which is preliminary data.</text>
</comment>
<comment type="function">
    <text evidence="12">Catalyzes the hydrolysis of complex carboxylic polyesters found in the cell wall of plants. Degrades cutin, a macromolecule that forms the structure of the plant cuticle.</text>
</comment>
<dbReference type="GO" id="GO:0005576">
    <property type="term" value="C:extracellular region"/>
    <property type="evidence" value="ECO:0007669"/>
    <property type="project" value="UniProtKB-SubCell"/>
</dbReference>
<dbReference type="SUPFAM" id="SSF53474">
    <property type="entry name" value="alpha/beta-Hydrolases"/>
    <property type="match status" value="1"/>
</dbReference>
<feature type="signal peptide" evidence="12">
    <location>
        <begin position="1"/>
        <end position="17"/>
    </location>
</feature>
<dbReference type="PRINTS" id="PR00129">
    <property type="entry name" value="CUTINASE"/>
</dbReference>
<sequence length="214" mass="21541">MTRYAAAFISFLAVVSAQRRGASTTASDVENGVCKENTLIFARGTTEQGNMGSVVGPVLATAMKQALGDDKVAVQGVNYAANVNGAISGATNPANAAGAKDMAAQAAAAVAACPNTKVVLSGYSQGAEQVRGALMNMPNNNVVAAVTFGDPLMDQDFANIDAAKTKVNCVQGDGVCNGQFAISAAHLSYGSNGNVDDSVQFIMQMVGGAAPAAN</sequence>